<dbReference type="KEGG" id="edi:EDI_243190"/>
<feature type="transmembrane region" description="Helical" evidence="1">
    <location>
        <begin position="219"/>
        <end position="252"/>
    </location>
</feature>
<keyword evidence="1" id="KW-0472">Membrane</keyword>
<dbReference type="OrthoDB" id="27973at2759"/>
<dbReference type="eggNOG" id="KOG0714">
    <property type="taxonomic scope" value="Eukaryota"/>
</dbReference>
<dbReference type="EMBL" id="DS550368">
    <property type="protein sequence ID" value="EDR23279.1"/>
    <property type="molecule type" value="Genomic_DNA"/>
</dbReference>
<reference evidence="3" key="1">
    <citation type="submission" date="2007-12" db="EMBL/GenBank/DDBJ databases">
        <title>Annotation of Entamoeba dispar SAW760.</title>
        <authorList>
            <person name="Lorenzi H."/>
            <person name="Inman J."/>
            <person name="Schobel S."/>
            <person name="Amedeo P."/>
            <person name="Caler E."/>
        </authorList>
    </citation>
    <scope>NUCLEOTIDE SEQUENCE [LARGE SCALE GENOMIC DNA]</scope>
    <source>
        <strain evidence="3">ATCC PRA-260 / SAW760</strain>
    </source>
</reference>
<evidence type="ECO:0000313" key="2">
    <source>
        <dbReference type="EMBL" id="EDR23279.1"/>
    </source>
</evidence>
<gene>
    <name evidence="2" type="ORF">EDI_243190</name>
</gene>
<sequence length="257" mass="29184">MIILSIIFCLWIVLLIIKLELDTEWGFSVVNIPIDILYFLSFPYYSKKLPKLLGGIGHIINWIGFILFFVRVDEGVKGSNYFIWLIPYFIGTVLRCIANVLDDCFSAEIINENGEFIQVKRSTKAIILNFILNILTSFLSIIFIIFIGLAGNDSQHDCLLVMIVGILYFIMNCISSSFKDFNFTIISFIFNCIFALFLISQLVLLTLDVGVRHSYSYSIAFIPLILVGGVSLLFSITLGPFMCCFLVPLLNLFEVDE</sequence>
<dbReference type="OMA" id="IGHIINW"/>
<dbReference type="RefSeq" id="XP_001740318.1">
    <property type="nucleotide sequence ID" value="XM_001740266.1"/>
</dbReference>
<accession>B0EQC4</accession>
<dbReference type="Proteomes" id="UP000008076">
    <property type="component" value="Unassembled WGS sequence"/>
</dbReference>
<evidence type="ECO:0000313" key="3">
    <source>
        <dbReference type="Proteomes" id="UP000008076"/>
    </source>
</evidence>
<protein>
    <submittedName>
        <fullName evidence="2">Uncharacterized protein</fullName>
    </submittedName>
</protein>
<dbReference type="AlphaFoldDB" id="B0EQC4"/>
<feature type="transmembrane region" description="Helical" evidence="1">
    <location>
        <begin position="126"/>
        <end position="147"/>
    </location>
</feature>
<keyword evidence="3" id="KW-1185">Reference proteome</keyword>
<evidence type="ECO:0000256" key="1">
    <source>
        <dbReference type="SAM" id="Phobius"/>
    </source>
</evidence>
<feature type="transmembrane region" description="Helical" evidence="1">
    <location>
        <begin position="185"/>
        <end position="207"/>
    </location>
</feature>
<feature type="transmembrane region" description="Helical" evidence="1">
    <location>
        <begin position="159"/>
        <end position="178"/>
    </location>
</feature>
<proteinExistence type="predicted"/>
<name>B0EQC4_ENTDS</name>
<feature type="transmembrane region" description="Helical" evidence="1">
    <location>
        <begin position="25"/>
        <end position="45"/>
    </location>
</feature>
<organism evidence="3">
    <name type="scientific">Entamoeba dispar (strain ATCC PRA-260 / SAW760)</name>
    <dbReference type="NCBI Taxonomy" id="370354"/>
    <lineage>
        <taxon>Eukaryota</taxon>
        <taxon>Amoebozoa</taxon>
        <taxon>Evosea</taxon>
        <taxon>Archamoebae</taxon>
        <taxon>Mastigamoebida</taxon>
        <taxon>Entamoebidae</taxon>
        <taxon>Entamoeba</taxon>
    </lineage>
</organism>
<keyword evidence="1" id="KW-1133">Transmembrane helix</keyword>
<keyword evidence="1" id="KW-0812">Transmembrane</keyword>
<dbReference type="GeneID" id="5885481"/>
<feature type="transmembrane region" description="Helical" evidence="1">
    <location>
        <begin position="52"/>
        <end position="70"/>
    </location>
</feature>
<feature type="transmembrane region" description="Helical" evidence="1">
    <location>
        <begin position="82"/>
        <end position="101"/>
    </location>
</feature>
<dbReference type="VEuPathDB" id="AmoebaDB:EDI_243190"/>